<dbReference type="InterPro" id="IPR040637">
    <property type="entry name" value="Ribosomal_uL10-like_insert"/>
</dbReference>
<feature type="transmembrane region" description="Helical" evidence="1">
    <location>
        <begin position="445"/>
        <end position="470"/>
    </location>
</feature>
<dbReference type="OrthoDB" id="10262308at2759"/>
<gene>
    <name evidence="3" type="ORF">AURANDRAFT_64196</name>
</gene>
<evidence type="ECO:0000313" key="3">
    <source>
        <dbReference type="EMBL" id="EGB08206.1"/>
    </source>
</evidence>
<keyword evidence="1" id="KW-0472">Membrane</keyword>
<dbReference type="AlphaFoldDB" id="F0Y9B5"/>
<dbReference type="Gene3D" id="1.10.150.240">
    <property type="entry name" value="Putative phosphatase, domain 2"/>
    <property type="match status" value="1"/>
</dbReference>
<dbReference type="InterPro" id="IPR036412">
    <property type="entry name" value="HAD-like_sf"/>
</dbReference>
<dbReference type="InterPro" id="IPR051806">
    <property type="entry name" value="HAD-like_SPP"/>
</dbReference>
<feature type="domain" description="SET" evidence="2">
    <location>
        <begin position="196"/>
        <end position="314"/>
    </location>
</feature>
<dbReference type="EMBL" id="GL833128">
    <property type="protein sequence ID" value="EGB08206.1"/>
    <property type="molecule type" value="Genomic_DNA"/>
</dbReference>
<dbReference type="eggNOG" id="KOG0816">
    <property type="taxonomic scope" value="Eukaryota"/>
</dbReference>
<dbReference type="InterPro" id="IPR046341">
    <property type="entry name" value="SET_dom_sf"/>
</dbReference>
<dbReference type="PROSITE" id="PS50280">
    <property type="entry name" value="SET"/>
    <property type="match status" value="1"/>
</dbReference>
<feature type="transmembrane region" description="Helical" evidence="1">
    <location>
        <begin position="609"/>
        <end position="631"/>
    </location>
</feature>
<name>F0Y9B5_AURAN</name>
<feature type="transmembrane region" description="Helical" evidence="1">
    <location>
        <begin position="637"/>
        <end position="661"/>
    </location>
</feature>
<dbReference type="Pfam" id="PF17777">
    <property type="entry name" value="RL10P_insert"/>
    <property type="match status" value="1"/>
</dbReference>
<dbReference type="SFLD" id="SFLDG01129">
    <property type="entry name" value="C1.5:_HAD__Beta-PGM__Phosphata"/>
    <property type="match status" value="1"/>
</dbReference>
<dbReference type="Pfam" id="PF00856">
    <property type="entry name" value="SET"/>
    <property type="match status" value="1"/>
</dbReference>
<evidence type="ECO:0000256" key="1">
    <source>
        <dbReference type="SAM" id="Phobius"/>
    </source>
</evidence>
<dbReference type="InterPro" id="IPR041492">
    <property type="entry name" value="HAD_2"/>
</dbReference>
<dbReference type="InterPro" id="IPR043164">
    <property type="entry name" value="Ribosomal_uL10-like_insert_sf"/>
</dbReference>
<dbReference type="CDD" id="cd07505">
    <property type="entry name" value="HAD_BPGM-like"/>
    <property type="match status" value="1"/>
</dbReference>
<dbReference type="Gene3D" id="3.90.105.20">
    <property type="match status" value="1"/>
</dbReference>
<dbReference type="SUPFAM" id="SSF56784">
    <property type="entry name" value="HAD-like"/>
    <property type="match status" value="1"/>
</dbReference>
<dbReference type="InterPro" id="IPR001214">
    <property type="entry name" value="SET_dom"/>
</dbReference>
<dbReference type="PANTHER" id="PTHR43481:SF4">
    <property type="entry name" value="GLYCEROL-1-PHOSPHATE PHOSPHOHYDROLASE 1-RELATED"/>
    <property type="match status" value="1"/>
</dbReference>
<reference evidence="3 4" key="1">
    <citation type="journal article" date="2011" name="Proc. Natl. Acad. Sci. U.S.A.">
        <title>Niche of harmful alga Aureococcus anophagefferens revealed through ecogenomics.</title>
        <authorList>
            <person name="Gobler C.J."/>
            <person name="Berry D.L."/>
            <person name="Dyhrman S.T."/>
            <person name="Wilhelm S.W."/>
            <person name="Salamov A."/>
            <person name="Lobanov A.V."/>
            <person name="Zhang Y."/>
            <person name="Collier J.L."/>
            <person name="Wurch L.L."/>
            <person name="Kustka A.B."/>
            <person name="Dill B.D."/>
            <person name="Shah M."/>
            <person name="VerBerkmoes N.C."/>
            <person name="Kuo A."/>
            <person name="Terry A."/>
            <person name="Pangilinan J."/>
            <person name="Lindquist E.A."/>
            <person name="Lucas S."/>
            <person name="Paulsen I.T."/>
            <person name="Hattenrath-Lehmann T.K."/>
            <person name="Talmage S.C."/>
            <person name="Walker E.A."/>
            <person name="Koch F."/>
            <person name="Burson A.M."/>
            <person name="Marcoval M.A."/>
            <person name="Tang Y.Z."/>
            <person name="Lecleir G.R."/>
            <person name="Coyne K.J."/>
            <person name="Berg G.M."/>
            <person name="Bertrand E.M."/>
            <person name="Saito M.A."/>
            <person name="Gladyshev V.N."/>
            <person name="Grigoriev I.V."/>
        </authorList>
    </citation>
    <scope>NUCLEOTIDE SEQUENCE [LARGE SCALE GENOMIC DNA]</scope>
    <source>
        <strain evidence="4">CCMP 1984</strain>
    </source>
</reference>
<protein>
    <recommendedName>
        <fullName evidence="2">SET domain-containing protein</fullName>
    </recommendedName>
</protein>
<dbReference type="GeneID" id="20224703"/>
<dbReference type="Proteomes" id="UP000002729">
    <property type="component" value="Unassembled WGS sequence"/>
</dbReference>
<keyword evidence="1" id="KW-1133">Transmembrane helix</keyword>
<sequence length="888" mass="95608">MKVALGDCEENELKPAISQLSGALKGGHALIATDAPRAAIVAALEGCRAPEFATAGFVPDEHVVLEKGDLDVAKYPVSMLAVFKKMDMPVEVQDSKLVLIDNFRVASKNKPISAEQAKMLTHMDLKLHEFAPAVVAALITPAQRLARPRRRQPTTIRMDSTELDVGGVRLSIYDGRVALQWDVRYRRETAPAAGASAVDVRESPGKGRGAFAATKIAAGAFLGTYAGDALTGDDYEARYGGAAVPEYVVRVDGDLYLDGRAAADAETFTPALLNHGGGDAANVVRYCASRRPPVIDFFAARDVDAGEELLFDYGDQYWAGRADAPDDAGPEAEAFDLDAPFLDPDDKRDQGVVLEKVKGWYRADPQAFEAAYVGAVIAVGVFFAQFVVRWYKYNVWLPPAPPDLDSTLDVFTGGLLLASASHLLHRGESFGALDKQGRDETPWTYAAIATTAAIYVACWGPCSLAAVALATAYGDDAQRLTTIRCCLCELAHGLNACVVKETRHWIFSELDSDVWHTLLFLNGAWYLRTPEPWAVALFAAARVACEHAPTNTGGLVRVKARRRGSLERMDEALAKPPSLLGKMFRLSAGYAVWYVLSMAILLREHVGDVAFLLTLVWAFPMTLMVASHYLFTKELWSFLLAHMANLVTANPALIGVAPLFLYSRLFTLATMCLGATAKTGTPPRAVLFDFDGSLAQSEEAHRKRFVAACGVECDVDRWMDHCVGHSTEWIVDYLTGACEPAVLADLRARATSEAFFADVALTAGARELLEALGDAGVPCAIVSSGLRAYIEGCLARWGLEVAFVVAGDDAEPAEHKPSPEPYLYAAAKLGVDPLDCVCVEDSPSGIEAALAAGIPCVALRNPANAGRGDLLGRCTVADDLRDRTPFLA</sequence>
<dbReference type="Gene3D" id="3.40.50.1000">
    <property type="entry name" value="HAD superfamily/HAD-like"/>
    <property type="match status" value="1"/>
</dbReference>
<dbReference type="SMART" id="SM00317">
    <property type="entry name" value="SET"/>
    <property type="match status" value="1"/>
</dbReference>
<dbReference type="InParanoid" id="F0Y9B5"/>
<dbReference type="GO" id="GO:0050308">
    <property type="term" value="F:sugar-phosphatase activity"/>
    <property type="evidence" value="ECO:0007669"/>
    <property type="project" value="TreeGrafter"/>
</dbReference>
<dbReference type="RefSeq" id="XP_009036939.1">
    <property type="nucleotide sequence ID" value="XM_009038691.1"/>
</dbReference>
<organism evidence="4">
    <name type="scientific">Aureococcus anophagefferens</name>
    <name type="common">Harmful bloom alga</name>
    <dbReference type="NCBI Taxonomy" id="44056"/>
    <lineage>
        <taxon>Eukaryota</taxon>
        <taxon>Sar</taxon>
        <taxon>Stramenopiles</taxon>
        <taxon>Ochrophyta</taxon>
        <taxon>Pelagophyceae</taxon>
        <taxon>Pelagomonadales</taxon>
        <taxon>Pelagomonadaceae</taxon>
        <taxon>Aureococcus</taxon>
    </lineage>
</organism>
<dbReference type="SFLD" id="SFLDS00003">
    <property type="entry name" value="Haloacid_Dehalogenase"/>
    <property type="match status" value="1"/>
</dbReference>
<dbReference type="KEGG" id="aaf:AURANDRAFT_64196"/>
<dbReference type="eggNOG" id="KOG2914">
    <property type="taxonomic scope" value="Eukaryota"/>
</dbReference>
<evidence type="ECO:0000313" key="4">
    <source>
        <dbReference type="Proteomes" id="UP000002729"/>
    </source>
</evidence>
<dbReference type="NCBIfam" id="TIGR01509">
    <property type="entry name" value="HAD-SF-IA-v3"/>
    <property type="match status" value="1"/>
</dbReference>
<keyword evidence="4" id="KW-1185">Reference proteome</keyword>
<dbReference type="SUPFAM" id="SSF82199">
    <property type="entry name" value="SET domain"/>
    <property type="match status" value="1"/>
</dbReference>
<feature type="transmembrane region" description="Helical" evidence="1">
    <location>
        <begin position="583"/>
        <end position="602"/>
    </location>
</feature>
<dbReference type="InterPro" id="IPR023214">
    <property type="entry name" value="HAD_sf"/>
</dbReference>
<dbReference type="Pfam" id="PF13419">
    <property type="entry name" value="HAD_2"/>
    <property type="match status" value="1"/>
</dbReference>
<evidence type="ECO:0000259" key="2">
    <source>
        <dbReference type="PROSITE" id="PS50280"/>
    </source>
</evidence>
<proteinExistence type="predicted"/>
<dbReference type="InterPro" id="IPR023198">
    <property type="entry name" value="PGP-like_dom2"/>
</dbReference>
<accession>F0Y9B5</accession>
<feature type="transmembrane region" description="Helical" evidence="1">
    <location>
        <begin position="370"/>
        <end position="388"/>
    </location>
</feature>
<dbReference type="Gene3D" id="2.170.270.10">
    <property type="entry name" value="SET domain"/>
    <property type="match status" value="1"/>
</dbReference>
<dbReference type="PANTHER" id="PTHR43481">
    <property type="entry name" value="FRUCTOSE-1-PHOSPHATE PHOSPHATASE"/>
    <property type="match status" value="1"/>
</dbReference>
<dbReference type="InterPro" id="IPR006439">
    <property type="entry name" value="HAD-SF_hydro_IA"/>
</dbReference>
<keyword evidence="1" id="KW-0812">Transmembrane</keyword>